<keyword evidence="1" id="KW-0479">Metal-binding</keyword>
<dbReference type="Pfam" id="PF03108">
    <property type="entry name" value="DBD_Tnp_Mut"/>
    <property type="match status" value="1"/>
</dbReference>
<evidence type="ECO:0000256" key="2">
    <source>
        <dbReference type="ARBA" id="ARBA00022771"/>
    </source>
</evidence>
<evidence type="ECO:0000259" key="7">
    <source>
        <dbReference type="PROSITE" id="PS50966"/>
    </source>
</evidence>
<proteinExistence type="predicted"/>
<dbReference type="InterPro" id="IPR058594">
    <property type="entry name" value="PB1-like_dom_pln"/>
</dbReference>
<gene>
    <name evidence="8" type="ORF">RHSIM_Rhsim05G0156600</name>
</gene>
<protein>
    <recommendedName>
        <fullName evidence="10">SWIM-type domain-containing protein</fullName>
    </recommendedName>
</protein>
<dbReference type="Pfam" id="PF04434">
    <property type="entry name" value="SWIM"/>
    <property type="match status" value="1"/>
</dbReference>
<dbReference type="InterPro" id="IPR001878">
    <property type="entry name" value="Znf_CCHC"/>
</dbReference>
<evidence type="ECO:0000256" key="3">
    <source>
        <dbReference type="ARBA" id="ARBA00022833"/>
    </source>
</evidence>
<dbReference type="InterPro" id="IPR018289">
    <property type="entry name" value="MULE_transposase_dom"/>
</dbReference>
<dbReference type="PANTHER" id="PTHR31973:SF199">
    <property type="entry name" value="SWIM-TYPE DOMAIN-CONTAINING PROTEIN"/>
    <property type="match status" value="1"/>
</dbReference>
<dbReference type="Pfam" id="PF10551">
    <property type="entry name" value="MULE"/>
    <property type="match status" value="1"/>
</dbReference>
<evidence type="ECO:0008006" key="10">
    <source>
        <dbReference type="Google" id="ProtNLM"/>
    </source>
</evidence>
<keyword evidence="9" id="KW-1185">Reference proteome</keyword>
<feature type="region of interest" description="Disordered" evidence="5">
    <location>
        <begin position="745"/>
        <end position="853"/>
    </location>
</feature>
<dbReference type="GO" id="GO:0008270">
    <property type="term" value="F:zinc ion binding"/>
    <property type="evidence" value="ECO:0007669"/>
    <property type="project" value="UniProtKB-KW"/>
</dbReference>
<comment type="caution">
    <text evidence="8">The sequence shown here is derived from an EMBL/GenBank/DDBJ whole genome shotgun (WGS) entry which is preliminary data.</text>
</comment>
<accession>A0A834H946</accession>
<feature type="domain" description="SWIM-type" evidence="7">
    <location>
        <begin position="682"/>
        <end position="714"/>
    </location>
</feature>
<feature type="region of interest" description="Disordered" evidence="5">
    <location>
        <begin position="257"/>
        <end position="276"/>
    </location>
</feature>
<feature type="compositionally biased region" description="Low complexity" evidence="5">
    <location>
        <begin position="819"/>
        <end position="832"/>
    </location>
</feature>
<dbReference type="InterPro" id="IPR006564">
    <property type="entry name" value="Znf_PMZ"/>
</dbReference>
<name>A0A834H946_RHOSS</name>
<dbReference type="EMBL" id="WJXA01000005">
    <property type="protein sequence ID" value="KAF7143828.1"/>
    <property type="molecule type" value="Genomic_DNA"/>
</dbReference>
<reference evidence="8" key="1">
    <citation type="submission" date="2019-11" db="EMBL/GenBank/DDBJ databases">
        <authorList>
            <person name="Liu Y."/>
            <person name="Hou J."/>
            <person name="Li T.-Q."/>
            <person name="Guan C.-H."/>
            <person name="Wu X."/>
            <person name="Wu H.-Z."/>
            <person name="Ling F."/>
            <person name="Zhang R."/>
            <person name="Shi X.-G."/>
            <person name="Ren J.-P."/>
            <person name="Chen E.-F."/>
            <person name="Sun J.-M."/>
        </authorList>
    </citation>
    <scope>NUCLEOTIDE SEQUENCE</scope>
    <source>
        <strain evidence="8">Adult_tree_wgs_1</strain>
        <tissue evidence="8">Leaves</tissue>
    </source>
</reference>
<dbReference type="InterPro" id="IPR007527">
    <property type="entry name" value="Znf_SWIM"/>
</dbReference>
<dbReference type="PROSITE" id="PS50158">
    <property type="entry name" value="ZF_CCHC"/>
    <property type="match status" value="1"/>
</dbReference>
<dbReference type="PROSITE" id="PS50966">
    <property type="entry name" value="ZF_SWIM"/>
    <property type="match status" value="1"/>
</dbReference>
<keyword evidence="2 4" id="KW-0863">Zinc-finger</keyword>
<evidence type="ECO:0000259" key="6">
    <source>
        <dbReference type="PROSITE" id="PS50158"/>
    </source>
</evidence>
<dbReference type="OrthoDB" id="687700at2759"/>
<evidence type="ECO:0000256" key="1">
    <source>
        <dbReference type="ARBA" id="ARBA00022723"/>
    </source>
</evidence>
<feature type="domain" description="CCHC-type" evidence="6">
    <location>
        <begin position="794"/>
        <end position="808"/>
    </location>
</feature>
<keyword evidence="3" id="KW-0862">Zinc</keyword>
<evidence type="ECO:0000313" key="9">
    <source>
        <dbReference type="Proteomes" id="UP000626092"/>
    </source>
</evidence>
<organism evidence="8 9">
    <name type="scientific">Rhododendron simsii</name>
    <name type="common">Sims's rhododendron</name>
    <dbReference type="NCBI Taxonomy" id="118357"/>
    <lineage>
        <taxon>Eukaryota</taxon>
        <taxon>Viridiplantae</taxon>
        <taxon>Streptophyta</taxon>
        <taxon>Embryophyta</taxon>
        <taxon>Tracheophyta</taxon>
        <taxon>Spermatophyta</taxon>
        <taxon>Magnoliopsida</taxon>
        <taxon>eudicotyledons</taxon>
        <taxon>Gunneridae</taxon>
        <taxon>Pentapetalae</taxon>
        <taxon>asterids</taxon>
        <taxon>Ericales</taxon>
        <taxon>Ericaceae</taxon>
        <taxon>Ericoideae</taxon>
        <taxon>Rhodoreae</taxon>
        <taxon>Rhododendron</taxon>
    </lineage>
</organism>
<sequence>MQPKAVRFIDVSIVPWTPSNTNFGQIRGNPWRRHAEKFLKHSISAGIRCAQLNQDINPKFFSIRVHHGGNFSVESGRRCYVGGQISYSDYEDRDRVSILDLKEIAKKCGLTDVVDFYYNVPSSVQDGGFIIMQTDNHVMDMVRHIKDNVVDIFLVISCGLEDVDISNWDWECGNFPESGNTIERLGDVADDGMQGDGDSESDANYDIFIDSDYDLSDEDDRMYEENVDVNTEWAGSKNSMINGDERDSEDDLMYEDKEDVSDSDDGFSSLNEAEWEDEQRANKAQVFRSLKGREEPVFCKGMLFRNRAQLAGAIRQHSILQGREIRFLKNETTRVRAKCKVYKEEEGKVDCTWEISATNRATSNKTLKVIAYNPNHNCGRIWDNKLMNSSWLARIYFDDIRISPSIKTKELVQKVQEDFTCNVSRSQCYTARQKVLRKIEGGVEDQYAKLWDYCHEIKRTNPGTSVYIHLKPDQDGIATNHLIRDIQIVNEPTWTIISDKQKGLENAIKELLPSIEHRHCVRHLHNNFKNAGFPGQVLHDKMWNLAKASYVGKFNFLMEELKKEDPGAFTWLSHPDRNPCHWSRSHFILTPKCDILLNNLCEPFNKAILCARDKPILTMLERLRTYFMNRLEEKREFATKWVDELGPKIHKKIEKIKKYGDFIIVPCGGREFEARAIHGGQYIVNLQAQTCSCRRWDLTGIPCEHAATVIAREGGRPEDYVSAWYHKHSFLASYNHIMHPMNGSDMWEKSGKPPIEPAEFTRQPERPKKARRREPDEPPKNQYKLDKIGVKMTCRRCGTQGHNTRTCKAPVDSLPSGSTNPTPIHNTNTNTRGGRGRGRARGRGRERVTNSAQ</sequence>
<dbReference type="InterPro" id="IPR004332">
    <property type="entry name" value="Transposase_MuDR"/>
</dbReference>
<evidence type="ECO:0000256" key="4">
    <source>
        <dbReference type="PROSITE-ProRule" id="PRU00047"/>
    </source>
</evidence>
<feature type="compositionally biased region" description="Basic and acidic residues" evidence="5">
    <location>
        <begin position="762"/>
        <end position="789"/>
    </location>
</feature>
<dbReference type="PANTHER" id="PTHR31973">
    <property type="entry name" value="POLYPROTEIN, PUTATIVE-RELATED"/>
    <property type="match status" value="1"/>
</dbReference>
<dbReference type="SMART" id="SM00575">
    <property type="entry name" value="ZnF_PMZ"/>
    <property type="match status" value="1"/>
</dbReference>
<dbReference type="AlphaFoldDB" id="A0A834H946"/>
<dbReference type="GO" id="GO:0003676">
    <property type="term" value="F:nucleic acid binding"/>
    <property type="evidence" value="ECO:0007669"/>
    <property type="project" value="InterPro"/>
</dbReference>
<dbReference type="Proteomes" id="UP000626092">
    <property type="component" value="Unassembled WGS sequence"/>
</dbReference>
<dbReference type="Pfam" id="PF26130">
    <property type="entry name" value="PB1-like"/>
    <property type="match status" value="1"/>
</dbReference>
<feature type="compositionally biased region" description="Basic and acidic residues" evidence="5">
    <location>
        <begin position="843"/>
        <end position="853"/>
    </location>
</feature>
<evidence type="ECO:0000313" key="8">
    <source>
        <dbReference type="EMBL" id="KAF7143828.1"/>
    </source>
</evidence>
<evidence type="ECO:0000256" key="5">
    <source>
        <dbReference type="SAM" id="MobiDB-lite"/>
    </source>
</evidence>